<comment type="caution">
    <text evidence="1">The sequence shown here is derived from an EMBL/GenBank/DDBJ whole genome shotgun (WGS) entry which is preliminary data.</text>
</comment>
<gene>
    <name evidence="1" type="ORF">BpHYR1_047767</name>
</gene>
<proteinExistence type="predicted"/>
<evidence type="ECO:0000313" key="2">
    <source>
        <dbReference type="Proteomes" id="UP000276133"/>
    </source>
</evidence>
<dbReference type="EMBL" id="REGN01000131">
    <property type="protein sequence ID" value="RNA44237.1"/>
    <property type="molecule type" value="Genomic_DNA"/>
</dbReference>
<accession>A0A3M7T8M8</accession>
<protein>
    <submittedName>
        <fullName evidence="1">Uncharacterized protein</fullName>
    </submittedName>
</protein>
<evidence type="ECO:0000313" key="1">
    <source>
        <dbReference type="EMBL" id="RNA44237.1"/>
    </source>
</evidence>
<name>A0A3M7T8M8_BRAPC</name>
<organism evidence="1 2">
    <name type="scientific">Brachionus plicatilis</name>
    <name type="common">Marine rotifer</name>
    <name type="synonym">Brachionus muelleri</name>
    <dbReference type="NCBI Taxonomy" id="10195"/>
    <lineage>
        <taxon>Eukaryota</taxon>
        <taxon>Metazoa</taxon>
        <taxon>Spiralia</taxon>
        <taxon>Gnathifera</taxon>
        <taxon>Rotifera</taxon>
        <taxon>Eurotatoria</taxon>
        <taxon>Monogononta</taxon>
        <taxon>Pseudotrocha</taxon>
        <taxon>Ploima</taxon>
        <taxon>Brachionidae</taxon>
        <taxon>Brachionus</taxon>
    </lineage>
</organism>
<reference evidence="1 2" key="1">
    <citation type="journal article" date="2018" name="Sci. Rep.">
        <title>Genomic signatures of local adaptation to the degree of environmental predictability in rotifers.</title>
        <authorList>
            <person name="Franch-Gras L."/>
            <person name="Hahn C."/>
            <person name="Garcia-Roger E.M."/>
            <person name="Carmona M.J."/>
            <person name="Serra M."/>
            <person name="Gomez A."/>
        </authorList>
    </citation>
    <scope>NUCLEOTIDE SEQUENCE [LARGE SCALE GENOMIC DNA]</scope>
    <source>
        <strain evidence="1">HYR1</strain>
    </source>
</reference>
<dbReference type="Proteomes" id="UP000276133">
    <property type="component" value="Unassembled WGS sequence"/>
</dbReference>
<sequence>MIDFEMGNILNSNTTLETLNKLKLLAVSNQLFELSGYVTTGLSNSVPLVVKLVEEYKAGFESRHLEYLTPMLYLYERFMLKSDSYHSMSISTKNK</sequence>
<keyword evidence="2" id="KW-1185">Reference proteome</keyword>
<dbReference type="AlphaFoldDB" id="A0A3M7T8M8"/>